<dbReference type="InterPro" id="IPR040911">
    <property type="entry name" value="Exostosin_GT47"/>
</dbReference>
<comment type="caution">
    <text evidence="2">The sequence shown here is derived from an EMBL/GenBank/DDBJ whole genome shotgun (WGS) entry which is preliminary data.</text>
</comment>
<dbReference type="EMBL" id="JWZX01002839">
    <property type="protein sequence ID" value="KOO26531.1"/>
    <property type="molecule type" value="Genomic_DNA"/>
</dbReference>
<evidence type="ECO:0000313" key="3">
    <source>
        <dbReference type="Proteomes" id="UP000037460"/>
    </source>
</evidence>
<reference evidence="3" key="1">
    <citation type="journal article" date="2015" name="PLoS Genet.">
        <title>Genome Sequence and Transcriptome Analyses of Chrysochromulina tobin: Metabolic Tools for Enhanced Algal Fitness in the Prominent Order Prymnesiales (Haptophyceae).</title>
        <authorList>
            <person name="Hovde B.T."/>
            <person name="Deodato C.R."/>
            <person name="Hunsperger H.M."/>
            <person name="Ryken S.A."/>
            <person name="Yost W."/>
            <person name="Jha R.K."/>
            <person name="Patterson J."/>
            <person name="Monnat R.J. Jr."/>
            <person name="Barlow S.B."/>
            <person name="Starkenburg S.R."/>
            <person name="Cattolico R.A."/>
        </authorList>
    </citation>
    <scope>NUCLEOTIDE SEQUENCE</scope>
    <source>
        <strain evidence="3">CCMP291</strain>
    </source>
</reference>
<dbReference type="Proteomes" id="UP000037460">
    <property type="component" value="Unassembled WGS sequence"/>
</dbReference>
<keyword evidence="3" id="KW-1185">Reference proteome</keyword>
<gene>
    <name evidence="2" type="ORF">Ctob_010820</name>
</gene>
<dbReference type="OrthoDB" id="1924787at2759"/>
<organism evidence="2 3">
    <name type="scientific">Chrysochromulina tobinii</name>
    <dbReference type="NCBI Taxonomy" id="1460289"/>
    <lineage>
        <taxon>Eukaryota</taxon>
        <taxon>Haptista</taxon>
        <taxon>Haptophyta</taxon>
        <taxon>Prymnesiophyceae</taxon>
        <taxon>Prymnesiales</taxon>
        <taxon>Chrysochromulinaceae</taxon>
        <taxon>Chrysochromulina</taxon>
    </lineage>
</organism>
<dbReference type="Pfam" id="PF03016">
    <property type="entry name" value="Exostosin_GT47"/>
    <property type="match status" value="1"/>
</dbReference>
<feature type="domain" description="Exostosin GT47" evidence="1">
    <location>
        <begin position="90"/>
        <end position="208"/>
    </location>
</feature>
<evidence type="ECO:0000313" key="2">
    <source>
        <dbReference type="EMBL" id="KOO26531.1"/>
    </source>
</evidence>
<protein>
    <recommendedName>
        <fullName evidence="1">Exostosin GT47 domain-containing protein</fullName>
    </recommendedName>
</protein>
<proteinExistence type="predicted"/>
<sequence>MGEPLMNALGSGNLIVASCDPFHARDFKKPHPQNFAYAYRRGVTIPFLPHSLAYDDDGVINCSSGDNRSGGDVRKCGGGGVHGARSGLMFHGGLGRYDSGLRDTMLLLLRKVRGSVPVDTQTGEMTRGSNRSAYSRDSYARTARSYRAASMCMVPAGDVPSSRRLFDAMSAGCVPVLVRSLHVMSYQRQTFTTSLPFPLSIDWRTVSLWLGPSLKWVHLEKFGASQDDCLHKTKIWLLKWHSQNTAELETTRRNARTAFREFLDVDHNPEGIVWALLREIEHRSKNCDPTNSRHASPFAITWKVDDPNLCPYNDASTKCTTRVHAGCPGFTMRTLGRPFGLIVYFFTFPVAELYFRKLVARFVAVRHRNPHTTFHALTDPAEAMRFWEIQLLEPPEVLQTMIRGWYLPSDPSLRLCRENVCEFFLWNLHNVSVDEADAWQRATVDSLLLRVEAVIGRLPPGREPRLRCLCCS</sequence>
<evidence type="ECO:0000259" key="1">
    <source>
        <dbReference type="Pfam" id="PF03016"/>
    </source>
</evidence>
<name>A0A0M0JIW6_9EUKA</name>
<dbReference type="AlphaFoldDB" id="A0A0M0JIW6"/>
<accession>A0A0M0JIW6</accession>